<evidence type="ECO:0000256" key="3">
    <source>
        <dbReference type="ARBA" id="ARBA00022803"/>
    </source>
</evidence>
<dbReference type="AlphaFoldDB" id="A0A3G2LAT1"/>
<accession>A0A3G2LAT1</accession>
<keyword evidence="1" id="KW-0677">Repeat</keyword>
<dbReference type="PRINTS" id="PR00111">
    <property type="entry name" value="ABHYDROLASE"/>
</dbReference>
<proteinExistence type="predicted"/>
<dbReference type="Gene3D" id="1.25.40.10">
    <property type="entry name" value="Tetratricopeptide repeat domain"/>
    <property type="match status" value="1"/>
</dbReference>
<gene>
    <name evidence="6" type="ORF">D1013_18935</name>
</gene>
<dbReference type="InterPro" id="IPR029058">
    <property type="entry name" value="AB_hydrolase_fold"/>
</dbReference>
<dbReference type="InterPro" id="IPR000073">
    <property type="entry name" value="AB_hydrolase_1"/>
</dbReference>
<dbReference type="GO" id="GO:0016020">
    <property type="term" value="C:membrane"/>
    <property type="evidence" value="ECO:0007669"/>
    <property type="project" value="TreeGrafter"/>
</dbReference>
<protein>
    <submittedName>
        <fullName evidence="6">Alpha/beta hydrolase</fullName>
    </submittedName>
</protein>
<evidence type="ECO:0000313" key="6">
    <source>
        <dbReference type="EMBL" id="AYN69313.1"/>
    </source>
</evidence>
<dbReference type="PANTHER" id="PTHR43798">
    <property type="entry name" value="MONOACYLGLYCEROL LIPASE"/>
    <property type="match status" value="1"/>
</dbReference>
<dbReference type="InterPro" id="IPR019734">
    <property type="entry name" value="TPR_rpt"/>
</dbReference>
<dbReference type="PANTHER" id="PTHR43798:SF31">
    <property type="entry name" value="AB HYDROLASE SUPERFAMILY PROTEIN YCLE"/>
    <property type="match status" value="1"/>
</dbReference>
<dbReference type="InterPro" id="IPR011990">
    <property type="entry name" value="TPR-like_helical_dom_sf"/>
</dbReference>
<reference evidence="6 7" key="1">
    <citation type="submission" date="2018-08" db="EMBL/GenBank/DDBJ databases">
        <title>The reduced genetic potential of extracellular carbohydrate catabolism in Euzebyella marina RN62, a Flavobacteriia bacterium isolated from the hadal water.</title>
        <authorList>
            <person name="Xue C."/>
        </authorList>
    </citation>
    <scope>NUCLEOTIDE SEQUENCE [LARGE SCALE GENOMIC DNA]</scope>
    <source>
        <strain evidence="6 7">RN62</strain>
    </source>
</reference>
<dbReference type="OrthoDB" id="9793489at2"/>
<dbReference type="SUPFAM" id="SSF48452">
    <property type="entry name" value="TPR-like"/>
    <property type="match status" value="1"/>
</dbReference>
<organism evidence="6 7">
    <name type="scientific">Euzebyella marina</name>
    <dbReference type="NCBI Taxonomy" id="1761453"/>
    <lineage>
        <taxon>Bacteria</taxon>
        <taxon>Pseudomonadati</taxon>
        <taxon>Bacteroidota</taxon>
        <taxon>Flavobacteriia</taxon>
        <taxon>Flavobacteriales</taxon>
        <taxon>Flavobacteriaceae</taxon>
        <taxon>Euzebyella</taxon>
    </lineage>
</organism>
<dbReference type="Proteomes" id="UP000276309">
    <property type="component" value="Chromosome"/>
</dbReference>
<keyword evidence="3 4" id="KW-0802">TPR repeat</keyword>
<name>A0A3G2LAT1_9FLAO</name>
<dbReference type="PROSITE" id="PS50005">
    <property type="entry name" value="TPR"/>
    <property type="match status" value="1"/>
</dbReference>
<dbReference type="EMBL" id="CP032050">
    <property type="protein sequence ID" value="AYN69313.1"/>
    <property type="molecule type" value="Genomic_DNA"/>
</dbReference>
<dbReference type="SMART" id="SM00028">
    <property type="entry name" value="TPR"/>
    <property type="match status" value="2"/>
</dbReference>
<dbReference type="SUPFAM" id="SSF53474">
    <property type="entry name" value="alpha/beta-Hydrolases"/>
    <property type="match status" value="1"/>
</dbReference>
<dbReference type="Gene3D" id="3.40.50.1820">
    <property type="entry name" value="alpha/beta hydrolase"/>
    <property type="match status" value="1"/>
</dbReference>
<keyword evidence="7" id="KW-1185">Reference proteome</keyword>
<dbReference type="Pfam" id="PF00561">
    <property type="entry name" value="Abhydrolase_1"/>
    <property type="match status" value="1"/>
</dbReference>
<evidence type="ECO:0000256" key="1">
    <source>
        <dbReference type="ARBA" id="ARBA00022737"/>
    </source>
</evidence>
<sequence>MRYFNFLVIFFFPLLMHSQSSDTLVDIGGYKMHFNIMKGKGTPILFEAGAGNDGSVWDNILEKIHKVTGTTLITYDRSGFGKSELNPNLKSDTDFGILNGMKELETGLSRLGYDNDIILVSHSYGGLYNLLYANKHPKKVKSVVLIDVTLNNFWNDELLTMRDNNVDISTIPKPSGDYFLNVNYNETMRYARSIHFPDSIPLLNIFPENSLPGLPEELSTRWRKLHEELDDNKDNVTNIIAKGSGHAVFLDNPSLIINAVVKAYSKTLDKEQQIELLPKALDNAMELSIETKMNNRSEQDLNALGYSFLGNEELDKALEVFKLNTILFPDSSNAYDSYGEALLKSNRKAEAIEMYEKSIELNPENENGKKMLIQLRQQ</sequence>
<evidence type="ECO:0000313" key="7">
    <source>
        <dbReference type="Proteomes" id="UP000276309"/>
    </source>
</evidence>
<dbReference type="Pfam" id="PF07719">
    <property type="entry name" value="TPR_2"/>
    <property type="match status" value="1"/>
</dbReference>
<dbReference type="KEGG" id="emar:D1013_18935"/>
<dbReference type="PROSITE" id="PS50293">
    <property type="entry name" value="TPR_REGION"/>
    <property type="match status" value="1"/>
</dbReference>
<feature type="domain" description="AB hydrolase-1" evidence="5">
    <location>
        <begin position="43"/>
        <end position="161"/>
    </location>
</feature>
<dbReference type="GO" id="GO:0016787">
    <property type="term" value="F:hydrolase activity"/>
    <property type="evidence" value="ECO:0007669"/>
    <property type="project" value="UniProtKB-KW"/>
</dbReference>
<evidence type="ECO:0000259" key="5">
    <source>
        <dbReference type="Pfam" id="PF00561"/>
    </source>
</evidence>
<keyword evidence="2 6" id="KW-0378">Hydrolase</keyword>
<evidence type="ECO:0000256" key="2">
    <source>
        <dbReference type="ARBA" id="ARBA00022801"/>
    </source>
</evidence>
<feature type="repeat" description="TPR" evidence="4">
    <location>
        <begin position="332"/>
        <end position="365"/>
    </location>
</feature>
<dbReference type="InterPro" id="IPR013105">
    <property type="entry name" value="TPR_2"/>
</dbReference>
<evidence type="ECO:0000256" key="4">
    <source>
        <dbReference type="PROSITE-ProRule" id="PRU00339"/>
    </source>
</evidence>
<dbReference type="InterPro" id="IPR050266">
    <property type="entry name" value="AB_hydrolase_sf"/>
</dbReference>